<evidence type="ECO:0000256" key="4">
    <source>
        <dbReference type="ARBA" id="ARBA00022807"/>
    </source>
</evidence>
<dbReference type="InterPro" id="IPR038765">
    <property type="entry name" value="Papain-like_cys_pep_sf"/>
</dbReference>
<dbReference type="FunFam" id="3.40.395.10:FF:000001">
    <property type="entry name" value="Sentrin-specific protease 1"/>
    <property type="match status" value="1"/>
</dbReference>
<evidence type="ECO:0000256" key="1">
    <source>
        <dbReference type="ARBA" id="ARBA00005234"/>
    </source>
</evidence>
<dbReference type="SUPFAM" id="SSF54001">
    <property type="entry name" value="Cysteine proteinases"/>
    <property type="match status" value="1"/>
</dbReference>
<dbReference type="PANTHER" id="PTHR12606:SF141">
    <property type="entry name" value="GH15225P-RELATED"/>
    <property type="match status" value="1"/>
</dbReference>
<feature type="domain" description="Ubiquitin-like protease family profile" evidence="5">
    <location>
        <begin position="18"/>
        <end position="182"/>
    </location>
</feature>
<dbReference type="PROSITE" id="PS50600">
    <property type="entry name" value="ULP_PROTEASE"/>
    <property type="match status" value="1"/>
</dbReference>
<dbReference type="GO" id="GO:0080090">
    <property type="term" value="P:regulation of primary metabolic process"/>
    <property type="evidence" value="ECO:0007669"/>
    <property type="project" value="UniProtKB-ARBA"/>
</dbReference>
<comment type="caution">
    <text evidence="6">The sequence shown here is derived from an EMBL/GenBank/DDBJ whole genome shotgun (WGS) entry which is preliminary data.</text>
</comment>
<gene>
    <name evidence="6" type="primary">SENP1</name>
    <name evidence="6" type="ORF">BGW38_001810</name>
</gene>
<evidence type="ECO:0000256" key="3">
    <source>
        <dbReference type="ARBA" id="ARBA00022801"/>
    </source>
</evidence>
<keyword evidence="7" id="KW-1185">Reference proteome</keyword>
<keyword evidence="4" id="KW-0788">Thiol protease</keyword>
<sequence>LAQALSDGHGQVAEGFNVVLMKKDIHTLRPGEWLNDEVINFFGHLIMARSKESATLPKVHVFSTFFYKTLSENGYDKVRRWTKKVNIFALDYVLIPIHCSGNHWTSAIIDNKNKRISYFDSLLGNNPKCFLILRNYLEKESLDKRKEPFDIQGWENECPKDIPRQQNGYDCGVFTCFFIENKSRGLDQFEFTQKNMPYLRKKLALSIINKAL</sequence>
<feature type="non-terminal residue" evidence="6">
    <location>
        <position position="212"/>
    </location>
</feature>
<reference evidence="6" key="1">
    <citation type="journal article" date="2020" name="Fungal Divers.">
        <title>Resolving the Mortierellaceae phylogeny through synthesis of multi-gene phylogenetics and phylogenomics.</title>
        <authorList>
            <person name="Vandepol N."/>
            <person name="Liber J."/>
            <person name="Desiro A."/>
            <person name="Na H."/>
            <person name="Kennedy M."/>
            <person name="Barry K."/>
            <person name="Grigoriev I.V."/>
            <person name="Miller A.N."/>
            <person name="O'Donnell K."/>
            <person name="Stajich J.E."/>
            <person name="Bonito G."/>
        </authorList>
    </citation>
    <scope>NUCLEOTIDE SEQUENCE</scope>
    <source>
        <strain evidence="6">KOD1015</strain>
    </source>
</reference>
<dbReference type="OrthoDB" id="1939479at2759"/>
<protein>
    <submittedName>
        <fullName evidence="6">SUMO1 sentrin specific peptidase 1</fullName>
    </submittedName>
</protein>
<organism evidence="6 7">
    <name type="scientific">Lunasporangiospora selenospora</name>
    <dbReference type="NCBI Taxonomy" id="979761"/>
    <lineage>
        <taxon>Eukaryota</taxon>
        <taxon>Fungi</taxon>
        <taxon>Fungi incertae sedis</taxon>
        <taxon>Mucoromycota</taxon>
        <taxon>Mortierellomycotina</taxon>
        <taxon>Mortierellomycetes</taxon>
        <taxon>Mortierellales</taxon>
        <taxon>Mortierellaceae</taxon>
        <taxon>Lunasporangiospora</taxon>
    </lineage>
</organism>
<dbReference type="InterPro" id="IPR003653">
    <property type="entry name" value="Peptidase_C48_C"/>
</dbReference>
<dbReference type="GO" id="GO:0005634">
    <property type="term" value="C:nucleus"/>
    <property type="evidence" value="ECO:0007669"/>
    <property type="project" value="TreeGrafter"/>
</dbReference>
<dbReference type="EMBL" id="JAABOA010001598">
    <property type="protein sequence ID" value="KAF9581238.1"/>
    <property type="molecule type" value="Genomic_DNA"/>
</dbReference>
<dbReference type="PANTHER" id="PTHR12606">
    <property type="entry name" value="SENTRIN/SUMO-SPECIFIC PROTEASE"/>
    <property type="match status" value="1"/>
</dbReference>
<dbReference type="Gene3D" id="3.40.395.10">
    <property type="entry name" value="Adenoviral Proteinase, Chain A"/>
    <property type="match status" value="1"/>
</dbReference>
<comment type="similarity">
    <text evidence="1">Belongs to the peptidase C48 family.</text>
</comment>
<proteinExistence type="inferred from homology"/>
<dbReference type="AlphaFoldDB" id="A0A9P6FSW9"/>
<evidence type="ECO:0000256" key="2">
    <source>
        <dbReference type="ARBA" id="ARBA00022670"/>
    </source>
</evidence>
<accession>A0A9P6FSW9</accession>
<dbReference type="Pfam" id="PF02902">
    <property type="entry name" value="Peptidase_C48"/>
    <property type="match status" value="1"/>
</dbReference>
<dbReference type="GO" id="GO:0016926">
    <property type="term" value="P:protein desumoylation"/>
    <property type="evidence" value="ECO:0007669"/>
    <property type="project" value="TreeGrafter"/>
</dbReference>
<evidence type="ECO:0000313" key="7">
    <source>
        <dbReference type="Proteomes" id="UP000780801"/>
    </source>
</evidence>
<keyword evidence="3" id="KW-0378">Hydrolase</keyword>
<evidence type="ECO:0000313" key="6">
    <source>
        <dbReference type="EMBL" id="KAF9581238.1"/>
    </source>
</evidence>
<dbReference type="GO" id="GO:0060255">
    <property type="term" value="P:regulation of macromolecule metabolic process"/>
    <property type="evidence" value="ECO:0007669"/>
    <property type="project" value="UniProtKB-ARBA"/>
</dbReference>
<dbReference type="Proteomes" id="UP000780801">
    <property type="component" value="Unassembled WGS sequence"/>
</dbReference>
<dbReference type="GO" id="GO:0016929">
    <property type="term" value="F:deSUMOylase activity"/>
    <property type="evidence" value="ECO:0007669"/>
    <property type="project" value="TreeGrafter"/>
</dbReference>
<name>A0A9P6FSW9_9FUNG</name>
<dbReference type="GO" id="GO:0006508">
    <property type="term" value="P:proteolysis"/>
    <property type="evidence" value="ECO:0007669"/>
    <property type="project" value="UniProtKB-KW"/>
</dbReference>
<evidence type="ECO:0000259" key="5">
    <source>
        <dbReference type="PROSITE" id="PS50600"/>
    </source>
</evidence>
<keyword evidence="2" id="KW-0645">Protease</keyword>